<dbReference type="InterPro" id="IPR052895">
    <property type="entry name" value="HetReg/Transcr_Mod"/>
</dbReference>
<keyword evidence="5" id="KW-1185">Reference proteome</keyword>
<protein>
    <recommendedName>
        <fullName evidence="6">Heterokaryon incompatibility domain-containing protein</fullName>
    </recommendedName>
</protein>
<dbReference type="GeneID" id="41967656"/>
<dbReference type="RefSeq" id="XP_030997586.1">
    <property type="nucleotide sequence ID" value="XM_031136231.1"/>
</dbReference>
<dbReference type="STRING" id="1093900.A0A507AYI6"/>
<evidence type="ECO:0000256" key="1">
    <source>
        <dbReference type="SAM" id="MobiDB-lite"/>
    </source>
</evidence>
<dbReference type="InterPro" id="IPR029058">
    <property type="entry name" value="AB_hydrolase_fold"/>
</dbReference>
<feature type="compositionally biased region" description="Basic and acidic residues" evidence="1">
    <location>
        <begin position="310"/>
        <end position="322"/>
    </location>
</feature>
<reference evidence="4 5" key="1">
    <citation type="submission" date="2019-06" db="EMBL/GenBank/DDBJ databases">
        <title>Draft genome sequence of the filamentous fungus Phialemoniopsis curvata isolated from diesel fuel.</title>
        <authorList>
            <person name="Varaljay V.A."/>
            <person name="Lyon W.J."/>
            <person name="Crouch A.L."/>
            <person name="Drake C.E."/>
            <person name="Hollomon J.M."/>
            <person name="Nadeau L.J."/>
            <person name="Nunn H.S."/>
            <person name="Stevenson B.S."/>
            <person name="Bojanowski C.L."/>
            <person name="Crookes-Goodson W.J."/>
        </authorList>
    </citation>
    <scope>NUCLEOTIDE SEQUENCE [LARGE SCALE GENOMIC DNA]</scope>
    <source>
        <strain evidence="4 5">D216</strain>
    </source>
</reference>
<comment type="caution">
    <text evidence="4">The sequence shown here is derived from an EMBL/GenBank/DDBJ whole genome shotgun (WGS) entry which is preliminary data.</text>
</comment>
<proteinExistence type="predicted"/>
<dbReference type="SUPFAM" id="SSF53474">
    <property type="entry name" value="alpha/beta-Hydrolases"/>
    <property type="match status" value="1"/>
</dbReference>
<feature type="compositionally biased region" description="Basic and acidic residues" evidence="1">
    <location>
        <begin position="332"/>
        <end position="343"/>
    </location>
</feature>
<dbReference type="PANTHER" id="PTHR24148:SF64">
    <property type="entry name" value="HETEROKARYON INCOMPATIBILITY DOMAIN-CONTAINING PROTEIN"/>
    <property type="match status" value="1"/>
</dbReference>
<dbReference type="Pfam" id="PF06985">
    <property type="entry name" value="HET"/>
    <property type="match status" value="1"/>
</dbReference>
<feature type="domain" description="Heterokaryon incompatibility" evidence="2">
    <location>
        <begin position="446"/>
        <end position="609"/>
    </location>
</feature>
<dbReference type="InParanoid" id="A0A507AYI6"/>
<evidence type="ECO:0000313" key="5">
    <source>
        <dbReference type="Proteomes" id="UP000319257"/>
    </source>
</evidence>
<dbReference type="EMBL" id="SKBQ01000001">
    <property type="protein sequence ID" value="TPX15875.1"/>
    <property type="molecule type" value="Genomic_DNA"/>
</dbReference>
<dbReference type="Pfam" id="PF26639">
    <property type="entry name" value="Het-6_barrel"/>
    <property type="match status" value="1"/>
</dbReference>
<dbReference type="Proteomes" id="UP000319257">
    <property type="component" value="Unassembled WGS sequence"/>
</dbReference>
<dbReference type="GO" id="GO:0016787">
    <property type="term" value="F:hydrolase activity"/>
    <property type="evidence" value="ECO:0007669"/>
    <property type="project" value="InterPro"/>
</dbReference>
<evidence type="ECO:0008006" key="6">
    <source>
        <dbReference type="Google" id="ProtNLM"/>
    </source>
</evidence>
<dbReference type="Pfam" id="PF07859">
    <property type="entry name" value="Abhydrolase_3"/>
    <property type="match status" value="1"/>
</dbReference>
<dbReference type="AlphaFoldDB" id="A0A507AYI6"/>
<dbReference type="InterPro" id="IPR013094">
    <property type="entry name" value="AB_hydrolase_3"/>
</dbReference>
<feature type="domain" description="Alpha/beta hydrolase fold-3" evidence="3">
    <location>
        <begin position="98"/>
        <end position="298"/>
    </location>
</feature>
<dbReference type="PANTHER" id="PTHR24148">
    <property type="entry name" value="ANKYRIN REPEAT DOMAIN-CONTAINING PROTEIN 39 HOMOLOG-RELATED"/>
    <property type="match status" value="1"/>
</dbReference>
<sequence>MAREKPVPPPQARVDDENKLRRTAPPFLHKVGYAAHMYGLQAMLALPLYLRGWKEHFYPPENGPSIVKTYDVRPALPVRIFFPASFDLTSPQQLPTLFTIHGGGWCIGVSRDDDEWNRAFADAHSALVISLEYAKAPWSPFPTAVHDLEALFHAVLADESLPIARSPSRVALLGFSAGGNLALALAQLPSVSGAAGGAPQAAVSVYGCLDLARSPWAKMHNRFYKVALPPPRNHIEDPLARLCPSFDWSYIPYGHDLRDPLLSPAFAEREGLPRHVCLVGAELDMLAHESWRSAVRWANEVRGGPSRTRPVPDPDIKEDKVRKVGKRASSKRKGELEPPGDDRYDFEEWDEDGAGSVKWLLVPDVLHAFDNPGMRNVMGGEETMQDAEMKTVAYQAEVAGWLYREYQYEPLHGLNHIRLLELLPGSEGDPISVILHEHSLSDDAGYEAISYVWGDPAARKEINCGRGTLQVTVNLHDALSHFRWPDRARMLWSDAACINQQDLDERASQVQLMHLIYQNASRCLVWLGPSDADSAAAVPLIADMTAIVARRLGVDLDQLDEQLERQGRDMFLAKRVGFEGLPEKTDPIWASLMRFFARKWFSRVWVIQEVNFARSVLFYCGADCMSWAALFHVSDWIMTNSGSLRWHDIMTRQPHDLASLMTRRSGNLMDMRRDGFNKDKLEVDQLLDYGKAFDATDLRDKVFAMMNFNAFRRAIPDMVADYTLSVAQVYTETTMAAIRGQKNLRILLTVEHDPDKPESEFPSWVPRWHRPDSNRSISALLSQDNTASADESLPLDQVKVLQPGPVLQLPGLVVDVVQDLCDIHQPLILNTGVFSRHAFRPHKPWARYRYHDPEDPASRPVEGAPYQTKPDIVEAYALVLTGGYREHDNVFAIGCGGHPNLVAANRVEFVAWLSRLRAIEALFPEYVPPGLYSPTQPGFGDLYGDQIPDWSAHWERMIRVYLLGRMLFRTRRGYLGLGTRGLMEGDLVCVLFGGNVPFVLRKVGAGEVVDNGEERYALVGNAYVHGIMEGQVVKEWKEGKRERRIFNLV</sequence>
<dbReference type="OrthoDB" id="408631at2759"/>
<name>A0A507AYI6_9PEZI</name>
<evidence type="ECO:0000259" key="2">
    <source>
        <dbReference type="Pfam" id="PF06985"/>
    </source>
</evidence>
<evidence type="ECO:0000259" key="3">
    <source>
        <dbReference type="Pfam" id="PF07859"/>
    </source>
</evidence>
<dbReference type="InterPro" id="IPR010730">
    <property type="entry name" value="HET"/>
</dbReference>
<dbReference type="Gene3D" id="3.40.50.1820">
    <property type="entry name" value="alpha/beta hydrolase"/>
    <property type="match status" value="1"/>
</dbReference>
<evidence type="ECO:0000313" key="4">
    <source>
        <dbReference type="EMBL" id="TPX15875.1"/>
    </source>
</evidence>
<organism evidence="4 5">
    <name type="scientific">Thyridium curvatum</name>
    <dbReference type="NCBI Taxonomy" id="1093900"/>
    <lineage>
        <taxon>Eukaryota</taxon>
        <taxon>Fungi</taxon>
        <taxon>Dikarya</taxon>
        <taxon>Ascomycota</taxon>
        <taxon>Pezizomycotina</taxon>
        <taxon>Sordariomycetes</taxon>
        <taxon>Sordariomycetidae</taxon>
        <taxon>Thyridiales</taxon>
        <taxon>Thyridiaceae</taxon>
        <taxon>Thyridium</taxon>
    </lineage>
</organism>
<accession>A0A507AYI6</accession>
<feature type="region of interest" description="Disordered" evidence="1">
    <location>
        <begin position="302"/>
        <end position="346"/>
    </location>
</feature>
<gene>
    <name evidence="4" type="ORF">E0L32_000209</name>
</gene>